<name>A0A8J6NZE0_9BACT</name>
<gene>
    <name evidence="1" type="ORF">H8E23_16360</name>
</gene>
<comment type="caution">
    <text evidence="1">The sequence shown here is derived from an EMBL/GenBank/DDBJ whole genome shotgun (WGS) entry which is preliminary data.</text>
</comment>
<evidence type="ECO:0000313" key="1">
    <source>
        <dbReference type="EMBL" id="MBC8362958.1"/>
    </source>
</evidence>
<proteinExistence type="predicted"/>
<dbReference type="EMBL" id="JACNJH010000237">
    <property type="protein sequence ID" value="MBC8362958.1"/>
    <property type="molecule type" value="Genomic_DNA"/>
</dbReference>
<protein>
    <submittedName>
        <fullName evidence="1">Uncharacterized protein</fullName>
    </submittedName>
</protein>
<organism evidence="1 2">
    <name type="scientific">Candidatus Desulfatibia profunda</name>
    <dbReference type="NCBI Taxonomy" id="2841695"/>
    <lineage>
        <taxon>Bacteria</taxon>
        <taxon>Pseudomonadati</taxon>
        <taxon>Thermodesulfobacteriota</taxon>
        <taxon>Desulfobacteria</taxon>
        <taxon>Desulfobacterales</taxon>
        <taxon>Desulfobacterales incertae sedis</taxon>
        <taxon>Candidatus Desulfatibia</taxon>
    </lineage>
</organism>
<dbReference type="Proteomes" id="UP000603434">
    <property type="component" value="Unassembled WGS sequence"/>
</dbReference>
<accession>A0A8J6NZE0</accession>
<dbReference type="AlphaFoldDB" id="A0A8J6NZE0"/>
<sequence>MIGLDFDIPFIANLALREKQIQQNYRPIIAVHKLFARRPGTLFRWLLLSEFIEK</sequence>
<evidence type="ECO:0000313" key="2">
    <source>
        <dbReference type="Proteomes" id="UP000603434"/>
    </source>
</evidence>
<reference evidence="1 2" key="1">
    <citation type="submission" date="2020-08" db="EMBL/GenBank/DDBJ databases">
        <title>Bridging the membrane lipid divide: bacteria of the FCB group superphylum have the potential to synthesize archaeal ether lipids.</title>
        <authorList>
            <person name="Villanueva L."/>
            <person name="Von Meijenfeldt F.A.B."/>
            <person name="Westbye A.B."/>
            <person name="Yadav S."/>
            <person name="Hopmans E.C."/>
            <person name="Dutilh B.E."/>
            <person name="Sinninghe Damste J.S."/>
        </authorList>
    </citation>
    <scope>NUCLEOTIDE SEQUENCE [LARGE SCALE GENOMIC DNA]</scope>
    <source>
        <strain evidence="1">NIOZ-UU30</strain>
    </source>
</reference>